<reference evidence="2 3" key="1">
    <citation type="submission" date="2020-08" db="EMBL/GenBank/DDBJ databases">
        <title>Genomic Encyclopedia of Type Strains, Phase III (KMG-III): the genomes of soil and plant-associated and newly described type strains.</title>
        <authorList>
            <person name="Whitman W."/>
        </authorList>
    </citation>
    <scope>NUCLEOTIDE SEQUENCE [LARGE SCALE GENOMIC DNA]</scope>
    <source>
        <strain evidence="2 3">CECT 3266</strain>
    </source>
</reference>
<dbReference type="Pfam" id="PF13560">
    <property type="entry name" value="HTH_31"/>
    <property type="match status" value="1"/>
</dbReference>
<dbReference type="PROSITE" id="PS50943">
    <property type="entry name" value="HTH_CROC1"/>
    <property type="match status" value="1"/>
</dbReference>
<dbReference type="GO" id="GO:0003677">
    <property type="term" value="F:DNA binding"/>
    <property type="evidence" value="ECO:0007669"/>
    <property type="project" value="InterPro"/>
</dbReference>
<evidence type="ECO:0000313" key="2">
    <source>
        <dbReference type="EMBL" id="MBB4892155.1"/>
    </source>
</evidence>
<dbReference type="EMBL" id="JACHJH010000002">
    <property type="protein sequence ID" value="MBB4892155.1"/>
    <property type="molecule type" value="Genomic_DNA"/>
</dbReference>
<dbReference type="InterPro" id="IPR043917">
    <property type="entry name" value="DUF5753"/>
</dbReference>
<dbReference type="RefSeq" id="WP_343069386.1">
    <property type="nucleotide sequence ID" value="NZ_JACHJH010000002.1"/>
</dbReference>
<dbReference type="InterPro" id="IPR001387">
    <property type="entry name" value="Cro/C1-type_HTH"/>
</dbReference>
<dbReference type="AlphaFoldDB" id="A0A7W7LL03"/>
<dbReference type="InterPro" id="IPR010982">
    <property type="entry name" value="Lambda_DNA-bd_dom_sf"/>
</dbReference>
<dbReference type="Gene3D" id="1.10.260.40">
    <property type="entry name" value="lambda repressor-like DNA-binding domains"/>
    <property type="match status" value="1"/>
</dbReference>
<feature type="domain" description="HTH cro/C1-type" evidence="1">
    <location>
        <begin position="41"/>
        <end position="95"/>
    </location>
</feature>
<accession>A0A7W7LL03</accession>
<dbReference type="SMART" id="SM00530">
    <property type="entry name" value="HTH_XRE"/>
    <property type="match status" value="1"/>
</dbReference>
<comment type="caution">
    <text evidence="2">The sequence shown here is derived from an EMBL/GenBank/DDBJ whole genome shotgun (WGS) entry which is preliminary data.</text>
</comment>
<gene>
    <name evidence="2" type="ORF">FHS39_001166</name>
</gene>
<proteinExistence type="predicted"/>
<dbReference type="SUPFAM" id="SSF47413">
    <property type="entry name" value="lambda repressor-like DNA-binding domains"/>
    <property type="match status" value="1"/>
</dbReference>
<sequence length="306" mass="34274">MTALDLVAAWRQTVRQIQGEAHRMPPRSNPTIRQRRLGAALRQLREAAGLSASDAAALLGVDRTRISNTEAGRFGISPTRVRTLAGNYQCTDHDLINALADMARDQTKGWWEEYRSSLPAFFLDIAELEWHARRIRNALTSHVPGLLQTEDHARAIFDLVIPGLPNNEVDLRVAFRLQRRRVFDRDDAPSYDAVVHESALRMQFGGRDVARSQLRHLLGASEHDRISLRVIPFSAGGFPGAGQTILYACGQVPQLDTVQLDTSHGSAFIDSATQLVNYRKLFDMMEPCVLDESKSRDFIHAIVQQL</sequence>
<dbReference type="CDD" id="cd00093">
    <property type="entry name" value="HTH_XRE"/>
    <property type="match status" value="1"/>
</dbReference>
<dbReference type="Pfam" id="PF19054">
    <property type="entry name" value="DUF5753"/>
    <property type="match status" value="1"/>
</dbReference>
<protein>
    <submittedName>
        <fullName evidence="2">Transcriptional regulator with XRE-family HTH domain</fullName>
    </submittedName>
</protein>
<evidence type="ECO:0000313" key="3">
    <source>
        <dbReference type="Proteomes" id="UP000556084"/>
    </source>
</evidence>
<name>A0A7W7LL03_9ACTN</name>
<organism evidence="2 3">
    <name type="scientific">Streptomyces olivoverticillatus</name>
    <dbReference type="NCBI Taxonomy" id="66427"/>
    <lineage>
        <taxon>Bacteria</taxon>
        <taxon>Bacillati</taxon>
        <taxon>Actinomycetota</taxon>
        <taxon>Actinomycetes</taxon>
        <taxon>Kitasatosporales</taxon>
        <taxon>Streptomycetaceae</taxon>
        <taxon>Streptomyces</taxon>
    </lineage>
</organism>
<evidence type="ECO:0000259" key="1">
    <source>
        <dbReference type="PROSITE" id="PS50943"/>
    </source>
</evidence>
<dbReference type="Proteomes" id="UP000556084">
    <property type="component" value="Unassembled WGS sequence"/>
</dbReference>
<keyword evidence="3" id="KW-1185">Reference proteome</keyword>